<name>A0A1I4VH98_CHROL</name>
<proteinExistence type="predicted"/>
<keyword evidence="2" id="KW-1185">Reference proteome</keyword>
<gene>
    <name evidence="1" type="ORF">SAMN05421594_0296</name>
</gene>
<dbReference type="Pfam" id="PF13714">
    <property type="entry name" value="PEP_mutase"/>
    <property type="match status" value="1"/>
</dbReference>
<dbReference type="SUPFAM" id="SSF51621">
    <property type="entry name" value="Phosphoenolpyruvate/pyruvate domain"/>
    <property type="match status" value="1"/>
</dbReference>
<dbReference type="GO" id="GO:0016829">
    <property type="term" value="F:lyase activity"/>
    <property type="evidence" value="ECO:0007669"/>
    <property type="project" value="UniProtKB-KW"/>
</dbReference>
<dbReference type="PANTHER" id="PTHR42905">
    <property type="entry name" value="PHOSPHOENOLPYRUVATE CARBOXYLASE"/>
    <property type="match status" value="1"/>
</dbReference>
<organism evidence="1 2">
    <name type="scientific">Chryseobacterium oleae</name>
    <dbReference type="NCBI Taxonomy" id="491207"/>
    <lineage>
        <taxon>Bacteria</taxon>
        <taxon>Pseudomonadati</taxon>
        <taxon>Bacteroidota</taxon>
        <taxon>Flavobacteriia</taxon>
        <taxon>Flavobacteriales</taxon>
        <taxon>Weeksellaceae</taxon>
        <taxon>Chryseobacterium group</taxon>
        <taxon>Chryseobacterium</taxon>
    </lineage>
</organism>
<dbReference type="OrthoDB" id="9780430at2"/>
<dbReference type="Gene3D" id="3.20.20.60">
    <property type="entry name" value="Phosphoenolpyruvate-binding domains"/>
    <property type="match status" value="1"/>
</dbReference>
<evidence type="ECO:0000313" key="1">
    <source>
        <dbReference type="EMBL" id="SFN00569.1"/>
    </source>
</evidence>
<dbReference type="RefSeq" id="WP_090022181.1">
    <property type="nucleotide sequence ID" value="NZ_FOVD01000001.1"/>
</dbReference>
<dbReference type="PANTHER" id="PTHR42905:SF16">
    <property type="entry name" value="CARBOXYPHOSPHONOENOLPYRUVATE PHOSPHONOMUTASE-LIKE PROTEIN (AFU_ORTHOLOGUE AFUA_5G07230)"/>
    <property type="match status" value="1"/>
</dbReference>
<dbReference type="Proteomes" id="UP000198769">
    <property type="component" value="Unassembled WGS sequence"/>
</dbReference>
<dbReference type="InterPro" id="IPR039556">
    <property type="entry name" value="ICL/PEPM"/>
</dbReference>
<sequence>MNQYQIFYDLHYQPQPLLLANAWNVKSAQIIEKAGFSAIATSSGAIADSLGYKDGEQIPFDELLYIVKRIKASTGIPLTVDLERGYTNDLDVLHSHIQQMIDIGVAGINLEDNQGEDIFLEKLKSITNYLRETNQKLFINARTDVFAQKIDHPTETVINRAKLYKDAGADGLFVIGLKDTETVRKIVSAVELPVNVVGISALSSVDELADCGVKRISMAGILYGAGYGKIDELVHSIKQENSLSHLY</sequence>
<evidence type="ECO:0000313" key="2">
    <source>
        <dbReference type="Proteomes" id="UP000198769"/>
    </source>
</evidence>
<keyword evidence="1" id="KW-0456">Lyase</keyword>
<dbReference type="InterPro" id="IPR040442">
    <property type="entry name" value="Pyrv_kinase-like_dom_sf"/>
</dbReference>
<dbReference type="InterPro" id="IPR015813">
    <property type="entry name" value="Pyrv/PenolPyrv_kinase-like_dom"/>
</dbReference>
<dbReference type="CDD" id="cd00377">
    <property type="entry name" value="ICL_PEPM"/>
    <property type="match status" value="1"/>
</dbReference>
<accession>A0A1I4VH98</accession>
<dbReference type="EMBL" id="FOVD01000001">
    <property type="protein sequence ID" value="SFN00569.1"/>
    <property type="molecule type" value="Genomic_DNA"/>
</dbReference>
<reference evidence="2" key="1">
    <citation type="submission" date="2016-10" db="EMBL/GenBank/DDBJ databases">
        <authorList>
            <person name="Varghese N."/>
            <person name="Submissions S."/>
        </authorList>
    </citation>
    <scope>NUCLEOTIDE SEQUENCE [LARGE SCALE GENOMIC DNA]</scope>
    <source>
        <strain evidence="2">DSM 25575</strain>
    </source>
</reference>
<protein>
    <submittedName>
        <fullName evidence="1">2-Methylisocitrate lyase, PEP mutase family</fullName>
    </submittedName>
</protein>
<dbReference type="AlphaFoldDB" id="A0A1I4VH98"/>